<evidence type="ECO:0000256" key="6">
    <source>
        <dbReference type="ARBA" id="ARBA00022857"/>
    </source>
</evidence>
<dbReference type="InterPro" id="IPR036291">
    <property type="entry name" value="NAD(P)-bd_dom_sf"/>
</dbReference>
<evidence type="ECO:0000256" key="2">
    <source>
        <dbReference type="ARBA" id="ARBA00005525"/>
    </source>
</evidence>
<dbReference type="Pfam" id="PF14748">
    <property type="entry name" value="P5CR_dimer"/>
    <property type="match status" value="1"/>
</dbReference>
<proteinExistence type="inferred from homology"/>
<dbReference type="HAMAP" id="MF_01925">
    <property type="entry name" value="P5C_reductase"/>
    <property type="match status" value="1"/>
</dbReference>
<evidence type="ECO:0000256" key="8">
    <source>
        <dbReference type="SAM" id="MobiDB-lite"/>
    </source>
</evidence>
<dbReference type="Gene3D" id="3.40.50.720">
    <property type="entry name" value="NAD(P)-binding Rossmann-like Domain"/>
    <property type="match status" value="1"/>
</dbReference>
<name>A0A3B0W1D4_9ZZZZ</name>
<accession>A0A3B0W1D4</accession>
<dbReference type="InterPro" id="IPR029036">
    <property type="entry name" value="P5CR_dimer"/>
</dbReference>
<evidence type="ECO:0000313" key="11">
    <source>
        <dbReference type="EMBL" id="VAW44537.1"/>
    </source>
</evidence>
<protein>
    <submittedName>
        <fullName evidence="11">Pyrroline-5-carboxylate reductase</fullName>
        <ecNumber evidence="11">1.5.1.2</ecNumber>
    </submittedName>
</protein>
<dbReference type="AlphaFoldDB" id="A0A3B0W1D4"/>
<evidence type="ECO:0000256" key="4">
    <source>
        <dbReference type="ARBA" id="ARBA00022605"/>
    </source>
</evidence>
<organism evidence="11">
    <name type="scientific">hydrothermal vent metagenome</name>
    <dbReference type="NCBI Taxonomy" id="652676"/>
    <lineage>
        <taxon>unclassified sequences</taxon>
        <taxon>metagenomes</taxon>
        <taxon>ecological metagenomes</taxon>
    </lineage>
</organism>
<dbReference type="InterPro" id="IPR000304">
    <property type="entry name" value="Pyrroline-COOH_reductase"/>
</dbReference>
<dbReference type="NCBIfam" id="TIGR00112">
    <property type="entry name" value="proC"/>
    <property type="match status" value="1"/>
</dbReference>
<gene>
    <name evidence="11" type="ORF">MNBD_GAMMA03-615</name>
</gene>
<evidence type="ECO:0000259" key="9">
    <source>
        <dbReference type="Pfam" id="PF03807"/>
    </source>
</evidence>
<dbReference type="InterPro" id="IPR053790">
    <property type="entry name" value="P5CR-like_CS"/>
</dbReference>
<dbReference type="PROSITE" id="PS00521">
    <property type="entry name" value="P5CR"/>
    <property type="match status" value="1"/>
</dbReference>
<dbReference type="PIRSF" id="PIRSF000193">
    <property type="entry name" value="Pyrrol-5-carb_rd"/>
    <property type="match status" value="1"/>
</dbReference>
<keyword evidence="4" id="KW-0028">Amino-acid biosynthesis</keyword>
<dbReference type="InterPro" id="IPR028939">
    <property type="entry name" value="P5C_Rdtase_cat_N"/>
</dbReference>
<evidence type="ECO:0000256" key="5">
    <source>
        <dbReference type="ARBA" id="ARBA00022650"/>
    </source>
</evidence>
<reference evidence="11" key="1">
    <citation type="submission" date="2018-06" db="EMBL/GenBank/DDBJ databases">
        <authorList>
            <person name="Zhirakovskaya E."/>
        </authorList>
    </citation>
    <scope>NUCLEOTIDE SEQUENCE</scope>
</reference>
<feature type="domain" description="Pyrroline-5-carboxylate reductase dimerisation" evidence="10">
    <location>
        <begin position="163"/>
        <end position="267"/>
    </location>
</feature>
<dbReference type="PANTHER" id="PTHR11645:SF0">
    <property type="entry name" value="PYRROLINE-5-CARBOXYLATE REDUCTASE 3"/>
    <property type="match status" value="1"/>
</dbReference>
<evidence type="ECO:0000256" key="1">
    <source>
        <dbReference type="ARBA" id="ARBA00005205"/>
    </source>
</evidence>
<dbReference type="Pfam" id="PF03807">
    <property type="entry name" value="F420_oxidored"/>
    <property type="match status" value="1"/>
</dbReference>
<dbReference type="InterPro" id="IPR008927">
    <property type="entry name" value="6-PGluconate_DH-like_C_sf"/>
</dbReference>
<keyword evidence="3" id="KW-0963">Cytoplasm</keyword>
<keyword evidence="7 11" id="KW-0560">Oxidoreductase</keyword>
<dbReference type="EMBL" id="UOFC01000010">
    <property type="protein sequence ID" value="VAW44537.1"/>
    <property type="molecule type" value="Genomic_DNA"/>
</dbReference>
<dbReference type="SUPFAM" id="SSF48179">
    <property type="entry name" value="6-phosphogluconate dehydrogenase C-terminal domain-like"/>
    <property type="match status" value="1"/>
</dbReference>
<keyword evidence="6" id="KW-0521">NADP</keyword>
<dbReference type="FunFam" id="1.10.3730.10:FF:000001">
    <property type="entry name" value="Pyrroline-5-carboxylate reductase"/>
    <property type="match status" value="1"/>
</dbReference>
<dbReference type="FunFam" id="3.40.50.720:FF:000105">
    <property type="entry name" value="Pyrroline-5-carboxylate reductase"/>
    <property type="match status" value="1"/>
</dbReference>
<dbReference type="GO" id="GO:0004735">
    <property type="term" value="F:pyrroline-5-carboxylate reductase activity"/>
    <property type="evidence" value="ECO:0007669"/>
    <property type="project" value="UniProtKB-EC"/>
</dbReference>
<comment type="similarity">
    <text evidence="2">Belongs to the pyrroline-5-carboxylate reductase family.</text>
</comment>
<keyword evidence="5" id="KW-0641">Proline biosynthesis</keyword>
<feature type="region of interest" description="Disordered" evidence="8">
    <location>
        <begin position="268"/>
        <end position="290"/>
    </location>
</feature>
<sequence length="290" mass="30893">MNVTICFIGAGNMAKSLIGGLIASGYDKEKIIAADPSPEQCATLTQALGIKCYEDNLGAIAHSDVLVLAVKPQILQTVCNRMQNSIQANPKLVISVAAGVRSQDINHWLGGNISVVRAMPNTPSLIQTGAAGLFANENVTTEQKSQAEHVLRAAGITIWVQDEPQLDAVTALSGSGPAYYFLFMEAMENAAIQMGLDAKTAHLLTMQTALGAAKMVMESNQPCATLRHNVTSPNGTTERAIQQFEKANLRQIVEQAMQAAQQRAFELGNDLGNGHNQLNKPNPSKSGEPS</sequence>
<feature type="compositionally biased region" description="Polar residues" evidence="8">
    <location>
        <begin position="274"/>
        <end position="290"/>
    </location>
</feature>
<evidence type="ECO:0000256" key="3">
    <source>
        <dbReference type="ARBA" id="ARBA00022490"/>
    </source>
</evidence>
<dbReference type="SUPFAM" id="SSF51735">
    <property type="entry name" value="NAD(P)-binding Rossmann-fold domains"/>
    <property type="match status" value="1"/>
</dbReference>
<dbReference type="Gene3D" id="1.10.3730.10">
    <property type="entry name" value="ProC C-terminal domain-like"/>
    <property type="match status" value="1"/>
</dbReference>
<feature type="domain" description="Pyrroline-5-carboxylate reductase catalytic N-terminal" evidence="9">
    <location>
        <begin position="4"/>
        <end position="99"/>
    </location>
</feature>
<dbReference type="EC" id="1.5.1.2" evidence="11"/>
<dbReference type="PANTHER" id="PTHR11645">
    <property type="entry name" value="PYRROLINE-5-CARBOXYLATE REDUCTASE"/>
    <property type="match status" value="1"/>
</dbReference>
<evidence type="ECO:0000256" key="7">
    <source>
        <dbReference type="ARBA" id="ARBA00023002"/>
    </source>
</evidence>
<dbReference type="GO" id="GO:0055129">
    <property type="term" value="P:L-proline biosynthetic process"/>
    <property type="evidence" value="ECO:0007669"/>
    <property type="project" value="TreeGrafter"/>
</dbReference>
<comment type="pathway">
    <text evidence="1">Amino-acid biosynthesis; L-proline biosynthesis; L-proline from L-glutamate 5-semialdehyde: step 1/1.</text>
</comment>
<evidence type="ECO:0000259" key="10">
    <source>
        <dbReference type="Pfam" id="PF14748"/>
    </source>
</evidence>